<dbReference type="Gene3D" id="3.90.45.10">
    <property type="entry name" value="Peptide deformylase"/>
    <property type="match status" value="1"/>
</dbReference>
<reference evidence="2" key="1">
    <citation type="submission" date="2018-05" db="EMBL/GenBank/DDBJ databases">
        <authorList>
            <person name="Lanie J.A."/>
            <person name="Ng W.-L."/>
            <person name="Kazmierczak K.M."/>
            <person name="Andrzejewski T.M."/>
            <person name="Davidsen T.M."/>
            <person name="Wayne K.J."/>
            <person name="Tettelin H."/>
            <person name="Glass J.I."/>
            <person name="Rusch D."/>
            <person name="Podicherti R."/>
            <person name="Tsui H.-C.T."/>
            <person name="Winkler M.E."/>
        </authorList>
    </citation>
    <scope>NUCLEOTIDE SEQUENCE</scope>
</reference>
<dbReference type="PANTHER" id="PTHR10458:SF22">
    <property type="entry name" value="PEPTIDE DEFORMYLASE"/>
    <property type="match status" value="1"/>
</dbReference>
<dbReference type="Pfam" id="PF01327">
    <property type="entry name" value="Pep_deformylase"/>
    <property type="match status" value="1"/>
</dbReference>
<evidence type="ECO:0000256" key="1">
    <source>
        <dbReference type="ARBA" id="ARBA00010759"/>
    </source>
</evidence>
<comment type="similarity">
    <text evidence="1">Belongs to the polypeptide deformylase family.</text>
</comment>
<dbReference type="AlphaFoldDB" id="A0A381XK69"/>
<dbReference type="PRINTS" id="PR01576">
    <property type="entry name" value="PDEFORMYLASE"/>
</dbReference>
<dbReference type="NCBIfam" id="TIGR00079">
    <property type="entry name" value="pept_deformyl"/>
    <property type="match status" value="1"/>
</dbReference>
<dbReference type="InterPro" id="IPR036821">
    <property type="entry name" value="Peptide_deformylase_sf"/>
</dbReference>
<dbReference type="EMBL" id="UINC01015395">
    <property type="protein sequence ID" value="SVA64861.1"/>
    <property type="molecule type" value="Genomic_DNA"/>
</dbReference>
<name>A0A381XK69_9ZZZZ</name>
<sequence>MKNFKGLGLSANQCGIMERVFVMYSDFEKREAIACFNPKILDYSKEEVIMEEGCLSYPGLWLKVKRAHNILAEFEDVKRDKKTIPLRDVAARVFQHEMDHMEGTDFTKKVSKLRLDMAKKRMLKQRKKAQSFHPKNDSSVA</sequence>
<gene>
    <name evidence="2" type="ORF">METZ01_LOCUS117715</name>
</gene>
<protein>
    <recommendedName>
        <fullName evidence="3">Peptide deformylase</fullName>
    </recommendedName>
</protein>
<evidence type="ECO:0008006" key="3">
    <source>
        <dbReference type="Google" id="ProtNLM"/>
    </source>
</evidence>
<dbReference type="PIRSF" id="PIRSF004749">
    <property type="entry name" value="Pep_def"/>
    <property type="match status" value="1"/>
</dbReference>
<dbReference type="SUPFAM" id="SSF56420">
    <property type="entry name" value="Peptide deformylase"/>
    <property type="match status" value="1"/>
</dbReference>
<dbReference type="InterPro" id="IPR023635">
    <property type="entry name" value="Peptide_deformylase"/>
</dbReference>
<dbReference type="PANTHER" id="PTHR10458">
    <property type="entry name" value="PEPTIDE DEFORMYLASE"/>
    <property type="match status" value="1"/>
</dbReference>
<evidence type="ECO:0000313" key="2">
    <source>
        <dbReference type="EMBL" id="SVA64861.1"/>
    </source>
</evidence>
<organism evidence="2">
    <name type="scientific">marine metagenome</name>
    <dbReference type="NCBI Taxonomy" id="408172"/>
    <lineage>
        <taxon>unclassified sequences</taxon>
        <taxon>metagenomes</taxon>
        <taxon>ecological metagenomes</taxon>
    </lineage>
</organism>
<dbReference type="GO" id="GO:0042586">
    <property type="term" value="F:peptide deformylase activity"/>
    <property type="evidence" value="ECO:0007669"/>
    <property type="project" value="InterPro"/>
</dbReference>
<proteinExistence type="inferred from homology"/>
<accession>A0A381XK69</accession>